<gene>
    <name evidence="2" type="ORF">F4554_005286</name>
</gene>
<dbReference type="PROSITE" id="PS50801">
    <property type="entry name" value="STAS"/>
    <property type="match status" value="1"/>
</dbReference>
<reference evidence="2 3" key="1">
    <citation type="submission" date="2020-07" db="EMBL/GenBank/DDBJ databases">
        <title>Sequencing the genomes of 1000 actinobacteria strains.</title>
        <authorList>
            <person name="Klenk H.-P."/>
        </authorList>
    </citation>
    <scope>NUCLEOTIDE SEQUENCE [LARGE SCALE GENOMIC DNA]</scope>
    <source>
        <strain evidence="2 3">DSM 18448</strain>
    </source>
</reference>
<dbReference type="Gene3D" id="3.30.750.24">
    <property type="entry name" value="STAS domain"/>
    <property type="match status" value="1"/>
</dbReference>
<organism evidence="2 3">
    <name type="scientific">Actinopolymorpha rutila</name>
    <dbReference type="NCBI Taxonomy" id="446787"/>
    <lineage>
        <taxon>Bacteria</taxon>
        <taxon>Bacillati</taxon>
        <taxon>Actinomycetota</taxon>
        <taxon>Actinomycetes</taxon>
        <taxon>Propionibacteriales</taxon>
        <taxon>Actinopolymorphaceae</taxon>
        <taxon>Actinopolymorpha</taxon>
    </lineage>
</organism>
<evidence type="ECO:0000259" key="1">
    <source>
        <dbReference type="PROSITE" id="PS50801"/>
    </source>
</evidence>
<dbReference type="RefSeq" id="WP_179790042.1">
    <property type="nucleotide sequence ID" value="NZ_BAAARR010000021.1"/>
</dbReference>
<dbReference type="Pfam" id="PF01740">
    <property type="entry name" value="STAS"/>
    <property type="match status" value="1"/>
</dbReference>
<sequence length="109" mass="12207">MGDIEIHDHGDREILVHLHGRIDQALRPRLDVGVEEIALLVDIDGHDRVIVDVREVTALEDAGLCFLSALVRQGERRGHDVALAMVNEQTRRALEAAHWPHQPIMSGSR</sequence>
<name>A0A852ZL75_9ACTN</name>
<proteinExistence type="predicted"/>
<protein>
    <submittedName>
        <fullName evidence="2">Anti-anti-sigma regulatory factor</fullName>
    </submittedName>
</protein>
<dbReference type="InterPro" id="IPR002645">
    <property type="entry name" value="STAS_dom"/>
</dbReference>
<dbReference type="InterPro" id="IPR036513">
    <property type="entry name" value="STAS_dom_sf"/>
</dbReference>
<dbReference type="Proteomes" id="UP000579605">
    <property type="component" value="Unassembled WGS sequence"/>
</dbReference>
<dbReference type="EMBL" id="JACBZH010000001">
    <property type="protein sequence ID" value="NYH92648.1"/>
    <property type="molecule type" value="Genomic_DNA"/>
</dbReference>
<evidence type="ECO:0000313" key="3">
    <source>
        <dbReference type="Proteomes" id="UP000579605"/>
    </source>
</evidence>
<dbReference type="AlphaFoldDB" id="A0A852ZL75"/>
<keyword evidence="3" id="KW-1185">Reference proteome</keyword>
<evidence type="ECO:0000313" key="2">
    <source>
        <dbReference type="EMBL" id="NYH92648.1"/>
    </source>
</evidence>
<dbReference type="SUPFAM" id="SSF52091">
    <property type="entry name" value="SpoIIaa-like"/>
    <property type="match status" value="1"/>
</dbReference>
<comment type="caution">
    <text evidence="2">The sequence shown here is derived from an EMBL/GenBank/DDBJ whole genome shotgun (WGS) entry which is preliminary data.</text>
</comment>
<accession>A0A852ZL75</accession>
<feature type="domain" description="STAS" evidence="1">
    <location>
        <begin position="14"/>
        <end position="95"/>
    </location>
</feature>